<protein>
    <submittedName>
        <fullName evidence="5">TULIP family P47-like protein</fullName>
    </submittedName>
</protein>
<comment type="similarity">
    <text evidence="2">Belongs to the TULIP P47 family.</text>
</comment>
<comment type="caution">
    <text evidence="5">The sequence shown here is derived from an EMBL/GenBank/DDBJ whole genome shotgun (WGS) entry which is preliminary data.</text>
</comment>
<gene>
    <name evidence="5" type="ORF">J4E00_20105</name>
</gene>
<evidence type="ECO:0000256" key="1">
    <source>
        <dbReference type="ARBA" id="ARBA00023026"/>
    </source>
</evidence>
<dbReference type="InterPro" id="IPR010567">
    <property type="entry name" value="OrfX2/OrfX3/P47"/>
</dbReference>
<evidence type="ECO:0000313" key="5">
    <source>
        <dbReference type="EMBL" id="MBO2011378.1"/>
    </source>
</evidence>
<reference evidence="5 6" key="1">
    <citation type="submission" date="2021-03" db="EMBL/GenBank/DDBJ databases">
        <authorList>
            <person name="Kim M.K."/>
        </authorList>
    </citation>
    <scope>NUCLEOTIDE SEQUENCE [LARGE SCALE GENOMIC DNA]</scope>
    <source>
        <strain evidence="5 6">BT442</strain>
    </source>
</reference>
<keyword evidence="3" id="KW-1133">Transmembrane helix</keyword>
<name>A0ABS3QK61_9BACT</name>
<feature type="transmembrane region" description="Helical" evidence="3">
    <location>
        <begin position="403"/>
        <end position="424"/>
    </location>
</feature>
<accession>A0ABS3QK61</accession>
<evidence type="ECO:0000259" key="4">
    <source>
        <dbReference type="Pfam" id="PF06597"/>
    </source>
</evidence>
<dbReference type="RefSeq" id="WP_208177071.1">
    <property type="nucleotide sequence ID" value="NZ_JAGETZ010000011.1"/>
</dbReference>
<keyword evidence="3" id="KW-0472">Membrane</keyword>
<dbReference type="EMBL" id="JAGETZ010000011">
    <property type="protein sequence ID" value="MBO2011378.1"/>
    <property type="molecule type" value="Genomic_DNA"/>
</dbReference>
<feature type="domain" description="Protein OrfX2/OrfX3/P47" evidence="4">
    <location>
        <begin position="16"/>
        <end position="468"/>
    </location>
</feature>
<evidence type="ECO:0000313" key="6">
    <source>
        <dbReference type="Proteomes" id="UP000664369"/>
    </source>
</evidence>
<keyword evidence="1" id="KW-0843">Virulence</keyword>
<dbReference type="Proteomes" id="UP000664369">
    <property type="component" value="Unassembled WGS sequence"/>
</dbReference>
<proteinExistence type="inferred from homology"/>
<organism evidence="5 6">
    <name type="scientific">Hymenobacter negativus</name>
    <dbReference type="NCBI Taxonomy" id="2795026"/>
    <lineage>
        <taxon>Bacteria</taxon>
        <taxon>Pseudomonadati</taxon>
        <taxon>Bacteroidota</taxon>
        <taxon>Cytophagia</taxon>
        <taxon>Cytophagales</taxon>
        <taxon>Hymenobacteraceae</taxon>
        <taxon>Hymenobacter</taxon>
    </lineage>
</organism>
<sequence length="474" mass="49842">MSTTTNPPPAAQLADTYGWDTAYALTIPQLNAAIVKQGSSPTTFAYSQGGVSISGTFGAWQVCRGGDGKLLHMLIPMPTLTAVSGTTTLDYTNGSCVIELHLQYVPHTVADAKASMGTFHQLMVKYLPDTSAPNNPAVSIVTMTFAGMDFVTNALVSGVLQSWFEAHIADFAYIFAEVNLNREADQGQFQWLMPTYTDYAYLDGPTDDTSVLGILCMTSDNGTARSPTGLVEQLSPNAIPLGSEAGFLISSERFLTQLILPLLPTIFPGATVADFAVAADDQSISLLNPVKLQEVESDGSTYSPLLTGFTLSLLGQQITMDATTKTTIVLGIDAYAQSTYVYELVLTTTGGGAPSLNFQPVGTPVTENWTEQTTGSIITEAVAAVVVVVVGIVVTVMSGGTDLLAAGIVIGLLVGVVMVTPELIETLGTDDAPSVNDFILNATDPIKWTDEDDFALNYASLNGSLQLGSGSLNG</sequence>
<evidence type="ECO:0000256" key="2">
    <source>
        <dbReference type="ARBA" id="ARBA00035010"/>
    </source>
</evidence>
<dbReference type="Pfam" id="PF06597">
    <property type="entry name" value="Clostridium_P47"/>
    <property type="match status" value="1"/>
</dbReference>
<keyword evidence="3" id="KW-0812">Transmembrane</keyword>
<evidence type="ECO:0000256" key="3">
    <source>
        <dbReference type="SAM" id="Phobius"/>
    </source>
</evidence>
<feature type="transmembrane region" description="Helical" evidence="3">
    <location>
        <begin position="377"/>
        <end position="396"/>
    </location>
</feature>
<keyword evidence="6" id="KW-1185">Reference proteome</keyword>